<dbReference type="Pfam" id="PF13479">
    <property type="entry name" value="AAA_24"/>
    <property type="match status" value="1"/>
</dbReference>
<evidence type="ECO:0000313" key="2">
    <source>
        <dbReference type="EMBL" id="MCU6748561.1"/>
    </source>
</evidence>
<sequence length="214" mass="24325">MSKVIAIMGESGAGKTTSMRNLDPTTTFYIDCDKKGLSWKGWKKQYVEGKNYFKGDVPTNVMQCLKALDKNEKYKDFKTVIVDTLNGIMVAEEMRNVKVAGYGKWTDLASYIYEIVDYALSMRDDFTVIFICHSETISDDNGMIFTRIKTNGRKLDKIVLESKFTTVLLAECKDGKYIFHTHADRSSVKTPLGAFEEDQIDNDVVEVIKALEEF</sequence>
<keyword evidence="3" id="KW-1185">Reference proteome</keyword>
<evidence type="ECO:0000259" key="1">
    <source>
        <dbReference type="SMART" id="SM00382"/>
    </source>
</evidence>
<accession>A0ABT2TE97</accession>
<comment type="caution">
    <text evidence="2">The sequence shown here is derived from an EMBL/GenBank/DDBJ whole genome shotgun (WGS) entry which is preliminary data.</text>
</comment>
<feature type="domain" description="AAA+ ATPase" evidence="1">
    <location>
        <begin position="1"/>
        <end position="155"/>
    </location>
</feature>
<keyword evidence="2" id="KW-0547">Nucleotide-binding</keyword>
<dbReference type="SMART" id="SM00382">
    <property type="entry name" value="AAA"/>
    <property type="match status" value="1"/>
</dbReference>
<dbReference type="RefSeq" id="WP_267304262.1">
    <property type="nucleotide sequence ID" value="NZ_JAOQJX010000025.1"/>
</dbReference>
<proteinExistence type="predicted"/>
<gene>
    <name evidence="2" type="ORF">OCV51_13010</name>
</gene>
<dbReference type="InterPro" id="IPR003593">
    <property type="entry name" value="AAA+_ATPase"/>
</dbReference>
<dbReference type="EMBL" id="JAOQJX010000025">
    <property type="protein sequence ID" value="MCU6748561.1"/>
    <property type="molecule type" value="Genomic_DNA"/>
</dbReference>
<reference evidence="2 3" key="1">
    <citation type="journal article" date="2021" name="ISME Commun">
        <title>Automated analysis of genomic sequences facilitates high-throughput and comprehensive description of bacteria.</title>
        <authorList>
            <person name="Hitch T.C.A."/>
        </authorList>
    </citation>
    <scope>NUCLEOTIDE SEQUENCE [LARGE SCALE GENOMIC DNA]</scope>
    <source>
        <strain evidence="2 3">H2_18</strain>
    </source>
</reference>
<dbReference type="InterPro" id="IPR027417">
    <property type="entry name" value="P-loop_NTPase"/>
</dbReference>
<dbReference type="GO" id="GO:0005524">
    <property type="term" value="F:ATP binding"/>
    <property type="evidence" value="ECO:0007669"/>
    <property type="project" value="UniProtKB-KW"/>
</dbReference>
<protein>
    <submittedName>
        <fullName evidence="2">ATP-binding protein</fullName>
    </submittedName>
</protein>
<dbReference type="SUPFAM" id="SSF52540">
    <property type="entry name" value="P-loop containing nucleoside triphosphate hydrolases"/>
    <property type="match status" value="1"/>
</dbReference>
<keyword evidence="2" id="KW-0067">ATP-binding</keyword>
<name>A0ABT2TE97_9FIRM</name>
<dbReference type="Proteomes" id="UP001652394">
    <property type="component" value="Unassembled WGS sequence"/>
</dbReference>
<evidence type="ECO:0000313" key="3">
    <source>
        <dbReference type="Proteomes" id="UP001652394"/>
    </source>
</evidence>
<organism evidence="2 3">
    <name type="scientific">Faecalicatena acetigenes</name>
    <dbReference type="NCBI Taxonomy" id="2981790"/>
    <lineage>
        <taxon>Bacteria</taxon>
        <taxon>Bacillati</taxon>
        <taxon>Bacillota</taxon>
        <taxon>Clostridia</taxon>
        <taxon>Lachnospirales</taxon>
        <taxon>Lachnospiraceae</taxon>
        <taxon>Faecalicatena</taxon>
    </lineage>
</organism>